<protein>
    <submittedName>
        <fullName evidence="2">Uncharacterized protein</fullName>
    </submittedName>
</protein>
<dbReference type="InterPro" id="IPR029327">
    <property type="entry name" value="HAUS4"/>
</dbReference>
<reference evidence="3" key="1">
    <citation type="journal article" date="2016" name="Nat. Commun.">
        <title>The Gonium pectorale genome demonstrates co-option of cell cycle regulation during the evolution of multicellularity.</title>
        <authorList>
            <person name="Hanschen E.R."/>
            <person name="Marriage T.N."/>
            <person name="Ferris P.J."/>
            <person name="Hamaji T."/>
            <person name="Toyoda A."/>
            <person name="Fujiyama A."/>
            <person name="Neme R."/>
            <person name="Noguchi H."/>
            <person name="Minakuchi Y."/>
            <person name="Suzuki M."/>
            <person name="Kawai-Toyooka H."/>
            <person name="Smith D.R."/>
            <person name="Sparks H."/>
            <person name="Anderson J."/>
            <person name="Bakaric R."/>
            <person name="Luria V."/>
            <person name="Karger A."/>
            <person name="Kirschner M.W."/>
            <person name="Durand P.M."/>
            <person name="Michod R.E."/>
            <person name="Nozaki H."/>
            <person name="Olson B.J."/>
        </authorList>
    </citation>
    <scope>NUCLEOTIDE SEQUENCE [LARGE SCALE GENOMIC DNA]</scope>
    <source>
        <strain evidence="3">NIES-2863</strain>
    </source>
</reference>
<dbReference type="EMBL" id="LSYV01000062">
    <property type="protein sequence ID" value="KXZ44836.1"/>
    <property type="molecule type" value="Genomic_DNA"/>
</dbReference>
<gene>
    <name evidence="2" type="ORF">GPECTOR_61g789</name>
</gene>
<dbReference type="GO" id="GO:0051225">
    <property type="term" value="P:spindle assembly"/>
    <property type="evidence" value="ECO:0007669"/>
    <property type="project" value="InterPro"/>
</dbReference>
<dbReference type="OrthoDB" id="532220at2759"/>
<dbReference type="AlphaFoldDB" id="A0A150G4M9"/>
<evidence type="ECO:0000256" key="1">
    <source>
        <dbReference type="SAM" id="MobiDB-lite"/>
    </source>
</evidence>
<dbReference type="GO" id="GO:0070652">
    <property type="term" value="C:HAUS complex"/>
    <property type="evidence" value="ECO:0007669"/>
    <property type="project" value="InterPro"/>
</dbReference>
<evidence type="ECO:0000313" key="3">
    <source>
        <dbReference type="Proteomes" id="UP000075714"/>
    </source>
</evidence>
<comment type="caution">
    <text evidence="2">The sequence shown here is derived from an EMBL/GenBank/DDBJ whole genome shotgun (WGS) entry which is preliminary data.</text>
</comment>
<dbReference type="PANTHER" id="PTHR16219:SF1">
    <property type="entry name" value="HAUS AUGMIN-LIKE COMPLEX SUBUNIT 4"/>
    <property type="match status" value="1"/>
</dbReference>
<dbReference type="Proteomes" id="UP000075714">
    <property type="component" value="Unassembled WGS sequence"/>
</dbReference>
<organism evidence="2 3">
    <name type="scientific">Gonium pectorale</name>
    <name type="common">Green alga</name>
    <dbReference type="NCBI Taxonomy" id="33097"/>
    <lineage>
        <taxon>Eukaryota</taxon>
        <taxon>Viridiplantae</taxon>
        <taxon>Chlorophyta</taxon>
        <taxon>core chlorophytes</taxon>
        <taxon>Chlorophyceae</taxon>
        <taxon>CS clade</taxon>
        <taxon>Chlamydomonadales</taxon>
        <taxon>Volvocaceae</taxon>
        <taxon>Gonium</taxon>
    </lineage>
</organism>
<dbReference type="Pfam" id="PF14735">
    <property type="entry name" value="HAUS4"/>
    <property type="match status" value="1"/>
</dbReference>
<sequence>MNCSSRGKAVFEGPSGRPLAPATKPASTPPLSVETEALQAAIRATTAYMAVADSMQRAVLEGILNRQATIDHVEFHVVASRAKAALLKLQSLEYHFMFATYRRENVEALDKINAELKCRTAVLQKELAEVQKQLSMYRSLGPSFHQQLAEFRHVQQQLLDTQYMLENFKKLNSELQEDPFKLQQDPYDDMY</sequence>
<evidence type="ECO:0000313" key="2">
    <source>
        <dbReference type="EMBL" id="KXZ44836.1"/>
    </source>
</evidence>
<dbReference type="PANTHER" id="PTHR16219">
    <property type="entry name" value="AUGMIN SUBUNIT 4 FAMILY MEMBER"/>
    <property type="match status" value="1"/>
</dbReference>
<proteinExistence type="predicted"/>
<accession>A0A150G4M9</accession>
<keyword evidence="3" id="KW-1185">Reference proteome</keyword>
<dbReference type="GO" id="GO:0051011">
    <property type="term" value="F:microtubule minus-end binding"/>
    <property type="evidence" value="ECO:0007669"/>
    <property type="project" value="TreeGrafter"/>
</dbReference>
<feature type="region of interest" description="Disordered" evidence="1">
    <location>
        <begin position="1"/>
        <end position="30"/>
    </location>
</feature>
<name>A0A150G4M9_GONPE</name>